<evidence type="ECO:0000313" key="1">
    <source>
        <dbReference type="EMBL" id="MYL32183.1"/>
    </source>
</evidence>
<accession>A0A6I4ZWP5</accession>
<protein>
    <submittedName>
        <fullName evidence="1">DUF3221 domain-containing protein</fullName>
    </submittedName>
</protein>
<gene>
    <name evidence="1" type="ORF">GLW05_01000</name>
</gene>
<dbReference type="EMBL" id="WMEQ01000001">
    <property type="protein sequence ID" value="MYL32183.1"/>
    <property type="molecule type" value="Genomic_DNA"/>
</dbReference>
<reference evidence="1 2" key="1">
    <citation type="submission" date="2019-11" db="EMBL/GenBank/DDBJ databases">
        <title>Genome sequences of 17 halophilic strains isolated from different environments.</title>
        <authorList>
            <person name="Furrow R.E."/>
        </authorList>
    </citation>
    <scope>NUCLEOTIDE SEQUENCE [LARGE SCALE GENOMIC DNA]</scope>
    <source>
        <strain evidence="1 2">22514_16_FS</strain>
    </source>
</reference>
<proteinExistence type="predicted"/>
<comment type="caution">
    <text evidence="1">The sequence shown here is derived from an EMBL/GenBank/DDBJ whole genome shotgun (WGS) entry which is preliminary data.</text>
</comment>
<dbReference type="RefSeq" id="WP_160847496.1">
    <property type="nucleotide sequence ID" value="NZ_WMEQ01000001.1"/>
</dbReference>
<dbReference type="Proteomes" id="UP000468638">
    <property type="component" value="Unassembled WGS sequence"/>
</dbReference>
<dbReference type="AlphaFoldDB" id="A0A6I4ZWP5"/>
<name>A0A6I4ZWP5_9BACI</name>
<dbReference type="Pfam" id="PF11518">
    <property type="entry name" value="DUF3221"/>
    <property type="match status" value="1"/>
</dbReference>
<dbReference type="InterPro" id="IPR021598">
    <property type="entry name" value="DUF3221"/>
</dbReference>
<dbReference type="PROSITE" id="PS51257">
    <property type="entry name" value="PROKAR_LIPOPROTEIN"/>
    <property type="match status" value="1"/>
</dbReference>
<sequence length="121" mass="13869">MKRLHVLMMGAMLIGCTDNSEELSRKTKIAEVKGTVAYVETKEVYQRVLVIPDIEKEILETANYDESLRIARENDGSWFTIENQNQYKVGQSVRVRYDQNQIHTETNPPGLGADKIKIIQN</sequence>
<organism evidence="1 2">
    <name type="scientific">Pontibacillus yanchengensis</name>
    <dbReference type="NCBI Taxonomy" id="462910"/>
    <lineage>
        <taxon>Bacteria</taxon>
        <taxon>Bacillati</taxon>
        <taxon>Bacillota</taxon>
        <taxon>Bacilli</taxon>
        <taxon>Bacillales</taxon>
        <taxon>Bacillaceae</taxon>
        <taxon>Pontibacillus</taxon>
    </lineage>
</organism>
<evidence type="ECO:0000313" key="2">
    <source>
        <dbReference type="Proteomes" id="UP000468638"/>
    </source>
</evidence>